<dbReference type="NCBIfam" id="TIGR03371">
    <property type="entry name" value="cellulose_yhjQ"/>
    <property type="match status" value="1"/>
</dbReference>
<dbReference type="Proteomes" id="UP001596132">
    <property type="component" value="Unassembled WGS sequence"/>
</dbReference>
<dbReference type="RefSeq" id="WP_042639077.1">
    <property type="nucleotide sequence ID" value="NZ_CDDF01000002.1"/>
</dbReference>
<sequence>MNTVALQGIRGGVGTTSLVAGLAWAAREQGARVLAVDLCPDNLLGIHLGQPHDEAAGWSQLSDPAREWRSALHPYESGLDLLPYGGQPNGGQSNGASLDWLQAIDGYDLLLLDLPVKAVLELPCRRLTVVNADANCHVRLYHRAWVTDERLLVTQFTSSRALQQDLLDLWSVAGLPQLTQRLHRDEAMAEAMAAKQPVGRYAPTSLIAHELTALARWCLMRKADA</sequence>
<dbReference type="SUPFAM" id="SSF52540">
    <property type="entry name" value="P-loop containing nucleoside triphosphate hydrolases"/>
    <property type="match status" value="1"/>
</dbReference>
<dbReference type="InterPro" id="IPR017746">
    <property type="entry name" value="Cellulose_synthase_operon_BcsQ"/>
</dbReference>
<gene>
    <name evidence="1" type="primary">bcsQ</name>
    <name evidence="1" type="ORF">ACFPVW_07255</name>
</gene>
<keyword evidence="2" id="KW-1185">Reference proteome</keyword>
<proteinExistence type="predicted"/>
<reference evidence="2" key="1">
    <citation type="journal article" date="2019" name="Int. J. Syst. Evol. Microbiol.">
        <title>The Global Catalogue of Microorganisms (GCM) 10K type strain sequencing project: providing services to taxonomists for standard genome sequencing and annotation.</title>
        <authorList>
            <consortium name="The Broad Institute Genomics Platform"/>
            <consortium name="The Broad Institute Genome Sequencing Center for Infectious Disease"/>
            <person name="Wu L."/>
            <person name="Ma J."/>
        </authorList>
    </citation>
    <scope>NUCLEOTIDE SEQUENCE [LARGE SCALE GENOMIC DNA]</scope>
    <source>
        <strain evidence="2">KCTC 15012</strain>
    </source>
</reference>
<name>A0ABW0YBB1_9GAMM</name>
<protein>
    <submittedName>
        <fullName evidence="1">Cellulose biosynthesis protein BcsQ</fullName>
    </submittedName>
</protein>
<dbReference type="Gene3D" id="3.40.50.300">
    <property type="entry name" value="P-loop containing nucleotide triphosphate hydrolases"/>
    <property type="match status" value="1"/>
</dbReference>
<dbReference type="EMBL" id="JBHSPP010000007">
    <property type="protein sequence ID" value="MFC5705858.1"/>
    <property type="molecule type" value="Genomic_DNA"/>
</dbReference>
<accession>A0ABW0YBB1</accession>
<evidence type="ECO:0000313" key="1">
    <source>
        <dbReference type="EMBL" id="MFC5705858.1"/>
    </source>
</evidence>
<dbReference type="InterPro" id="IPR027417">
    <property type="entry name" value="P-loop_NTPase"/>
</dbReference>
<comment type="caution">
    <text evidence="1">The sequence shown here is derived from an EMBL/GenBank/DDBJ whole genome shotgun (WGS) entry which is preliminary data.</text>
</comment>
<dbReference type="Pfam" id="PF06564">
    <property type="entry name" value="CBP_BcsQ"/>
    <property type="match status" value="1"/>
</dbReference>
<organism evidence="1 2">
    <name type="scientific">Aeromonas eucrenophila</name>
    <dbReference type="NCBI Taxonomy" id="649"/>
    <lineage>
        <taxon>Bacteria</taxon>
        <taxon>Pseudomonadati</taxon>
        <taxon>Pseudomonadota</taxon>
        <taxon>Gammaproteobacteria</taxon>
        <taxon>Aeromonadales</taxon>
        <taxon>Aeromonadaceae</taxon>
        <taxon>Aeromonas</taxon>
    </lineage>
</organism>
<evidence type="ECO:0000313" key="2">
    <source>
        <dbReference type="Proteomes" id="UP001596132"/>
    </source>
</evidence>